<dbReference type="AlphaFoldDB" id="A0AA86P1D1"/>
<reference evidence="11 12" key="2">
    <citation type="submission" date="2024-07" db="EMBL/GenBank/DDBJ databases">
        <authorList>
            <person name="Akdeniz Z."/>
        </authorList>
    </citation>
    <scope>NUCLEOTIDE SEQUENCE [LARGE SCALE GENOMIC DNA]</scope>
</reference>
<keyword evidence="6 9" id="KW-0472">Membrane</keyword>
<evidence type="ECO:0000313" key="10">
    <source>
        <dbReference type="EMBL" id="CAI9928806.1"/>
    </source>
</evidence>
<keyword evidence="12" id="KW-1185">Reference proteome</keyword>
<feature type="transmembrane region" description="Helical" evidence="9">
    <location>
        <begin position="17"/>
        <end position="38"/>
    </location>
</feature>
<reference evidence="10" key="1">
    <citation type="submission" date="2023-06" db="EMBL/GenBank/DDBJ databases">
        <authorList>
            <person name="Kurt Z."/>
        </authorList>
    </citation>
    <scope>NUCLEOTIDE SEQUENCE</scope>
</reference>
<evidence type="ECO:0000256" key="4">
    <source>
        <dbReference type="ARBA" id="ARBA00022989"/>
    </source>
</evidence>
<sequence>MAHPVLYLANIIDYMRFFFMLLPIFMQDPVLCLVSFTVSDLLDMFDGYFARKLKQSSFLGACLDMSLDRASSTIISMKILCSKQVSLTIQRALILFVLIDLVSHWLRYSYGCKVQTHHKQVQSRFSALNFYYAQKVFMTFLCFAYEAFLLSTFWFVNGVQIQTAIFVMKSMGAFAVYKVFLSVLQLIDSIEKLAEMDKKE</sequence>
<keyword evidence="7" id="KW-1208">Phospholipid metabolism</keyword>
<dbReference type="GO" id="GO:0006661">
    <property type="term" value="P:phosphatidylinositol biosynthetic process"/>
    <property type="evidence" value="ECO:0007669"/>
    <property type="project" value="TreeGrafter"/>
</dbReference>
<comment type="subcellular location">
    <subcellularLocation>
        <location evidence="1">Membrane</location>
        <topology evidence="1">Multi-pass membrane protein</topology>
    </subcellularLocation>
</comment>
<gene>
    <name evidence="10" type="ORF">HINF_LOCUS16451</name>
    <name evidence="11" type="ORF">HINF_LOCUS58328</name>
</gene>
<proteinExistence type="inferred from homology"/>
<dbReference type="EMBL" id="CATOUU010000418">
    <property type="protein sequence ID" value="CAI9928806.1"/>
    <property type="molecule type" value="Genomic_DNA"/>
</dbReference>
<dbReference type="PROSITE" id="PS00379">
    <property type="entry name" value="CDP_ALCOHOL_P_TRANSF"/>
    <property type="match status" value="1"/>
</dbReference>
<dbReference type="Pfam" id="PF01066">
    <property type="entry name" value="CDP-OH_P_transf"/>
    <property type="match status" value="1"/>
</dbReference>
<keyword evidence="2 8" id="KW-0808">Transferase</keyword>
<protein>
    <submittedName>
        <fullName evidence="10">CDP-diacylglycerol-inositol 3-phosphatidyltransferase</fullName>
    </submittedName>
    <submittedName>
        <fullName evidence="11">CDP-diacylglycerol-inositol_3-phosphatidyltransfe rase</fullName>
    </submittedName>
</protein>
<dbReference type="PANTHER" id="PTHR15362">
    <property type="entry name" value="PHOSPHATIDYLINOSITOL SYNTHASE"/>
    <property type="match status" value="1"/>
</dbReference>
<evidence type="ECO:0000256" key="9">
    <source>
        <dbReference type="SAM" id="Phobius"/>
    </source>
</evidence>
<feature type="transmembrane region" description="Helical" evidence="9">
    <location>
        <begin position="163"/>
        <end position="187"/>
    </location>
</feature>
<dbReference type="PANTHER" id="PTHR15362:SF4">
    <property type="entry name" value="CDP-DIACYLGLYCEROL--INOSITOL 3-PHOSPHATIDYLTRANSFERASE"/>
    <property type="match status" value="1"/>
</dbReference>
<dbReference type="InterPro" id="IPR000462">
    <property type="entry name" value="CDP-OH_P_trans"/>
</dbReference>
<keyword evidence="3 9" id="KW-0812">Transmembrane</keyword>
<evidence type="ECO:0000256" key="5">
    <source>
        <dbReference type="ARBA" id="ARBA00023098"/>
    </source>
</evidence>
<evidence type="ECO:0000256" key="6">
    <source>
        <dbReference type="ARBA" id="ARBA00023136"/>
    </source>
</evidence>
<evidence type="ECO:0000256" key="7">
    <source>
        <dbReference type="ARBA" id="ARBA00023264"/>
    </source>
</evidence>
<keyword evidence="4 9" id="KW-1133">Transmembrane helix</keyword>
<dbReference type="Proteomes" id="UP001642409">
    <property type="component" value="Unassembled WGS sequence"/>
</dbReference>
<keyword evidence="5" id="KW-0443">Lipid metabolism</keyword>
<evidence type="ECO:0000256" key="2">
    <source>
        <dbReference type="ARBA" id="ARBA00022679"/>
    </source>
</evidence>
<dbReference type="GO" id="GO:0003881">
    <property type="term" value="F:CDP-diacylglycerol-inositol 3-phosphatidyltransferase activity"/>
    <property type="evidence" value="ECO:0007669"/>
    <property type="project" value="TreeGrafter"/>
</dbReference>
<dbReference type="Gene3D" id="1.20.120.1760">
    <property type="match status" value="1"/>
</dbReference>
<dbReference type="EMBL" id="CAXDID020000327">
    <property type="protein sequence ID" value="CAL6077443.1"/>
    <property type="molecule type" value="Genomic_DNA"/>
</dbReference>
<name>A0AA86P1D1_9EUKA</name>
<dbReference type="InterPro" id="IPR048254">
    <property type="entry name" value="CDP_ALCOHOL_P_TRANSF_CS"/>
</dbReference>
<feature type="transmembrane region" description="Helical" evidence="9">
    <location>
        <begin position="130"/>
        <end position="156"/>
    </location>
</feature>
<dbReference type="GO" id="GO:0005794">
    <property type="term" value="C:Golgi apparatus"/>
    <property type="evidence" value="ECO:0007669"/>
    <property type="project" value="TreeGrafter"/>
</dbReference>
<evidence type="ECO:0000313" key="11">
    <source>
        <dbReference type="EMBL" id="CAL6077443.1"/>
    </source>
</evidence>
<dbReference type="GO" id="GO:0016020">
    <property type="term" value="C:membrane"/>
    <property type="evidence" value="ECO:0007669"/>
    <property type="project" value="UniProtKB-SubCell"/>
</dbReference>
<organism evidence="10">
    <name type="scientific">Hexamita inflata</name>
    <dbReference type="NCBI Taxonomy" id="28002"/>
    <lineage>
        <taxon>Eukaryota</taxon>
        <taxon>Metamonada</taxon>
        <taxon>Diplomonadida</taxon>
        <taxon>Hexamitidae</taxon>
        <taxon>Hexamitinae</taxon>
        <taxon>Hexamita</taxon>
    </lineage>
</organism>
<evidence type="ECO:0000256" key="3">
    <source>
        <dbReference type="ARBA" id="ARBA00022692"/>
    </source>
</evidence>
<comment type="caution">
    <text evidence="10">The sequence shown here is derived from an EMBL/GenBank/DDBJ whole genome shotgun (WGS) entry which is preliminary data.</text>
</comment>
<accession>A0AA86P1D1</accession>
<evidence type="ECO:0000256" key="8">
    <source>
        <dbReference type="RuleBase" id="RU003750"/>
    </source>
</evidence>
<evidence type="ECO:0000256" key="1">
    <source>
        <dbReference type="ARBA" id="ARBA00004141"/>
    </source>
</evidence>
<dbReference type="InterPro" id="IPR043130">
    <property type="entry name" value="CDP-OH_PTrfase_TM_dom"/>
</dbReference>
<evidence type="ECO:0000313" key="12">
    <source>
        <dbReference type="Proteomes" id="UP001642409"/>
    </source>
</evidence>
<comment type="similarity">
    <text evidence="8">Belongs to the CDP-alcohol phosphatidyltransferase class-I family.</text>
</comment>